<proteinExistence type="predicted"/>
<dbReference type="EMBL" id="FNVB01000013">
    <property type="protein sequence ID" value="SEG97084.1"/>
    <property type="molecule type" value="Genomic_DNA"/>
</dbReference>
<dbReference type="SMR" id="A0A1H6EK16"/>
<dbReference type="AlphaFoldDB" id="A0A1H6EK16"/>
<reference evidence="4 5" key="1">
    <citation type="submission" date="2016-10" db="EMBL/GenBank/DDBJ databases">
        <authorList>
            <person name="Varghese N."/>
            <person name="Submissions S."/>
        </authorList>
    </citation>
    <scope>NUCLEOTIDE SEQUENCE [LARGE SCALE GENOMIC DNA]</scope>
    <source>
        <strain evidence="5">ATCC 20501</strain>
        <strain evidence="3 4">CGMCC 4.3529</strain>
    </source>
</reference>
<evidence type="ECO:0000313" key="5">
    <source>
        <dbReference type="Proteomes" id="UP000236729"/>
    </source>
</evidence>
<name>A0A1H6EK16_9PSEU</name>
<keyword evidence="1" id="KW-0175">Coiled coil</keyword>
<dbReference type="EMBL" id="FOME01000013">
    <property type="protein sequence ID" value="SFE66255.1"/>
    <property type="molecule type" value="Genomic_DNA"/>
</dbReference>
<evidence type="ECO:0000313" key="2">
    <source>
        <dbReference type="EMBL" id="SEG97084.1"/>
    </source>
</evidence>
<feature type="coiled-coil region" evidence="1">
    <location>
        <begin position="88"/>
        <end position="115"/>
    </location>
</feature>
<accession>A0A1I2CDN2</accession>
<gene>
    <name evidence="2" type="ORF">SAMN02982929_06638</name>
    <name evidence="3" type="ORF">SAMN05216506_11394</name>
</gene>
<keyword evidence="4" id="KW-1185">Reference proteome</keyword>
<dbReference type="Proteomes" id="UP000236729">
    <property type="component" value="Unassembled WGS sequence"/>
</dbReference>
<evidence type="ECO:0000256" key="1">
    <source>
        <dbReference type="SAM" id="Coils"/>
    </source>
</evidence>
<evidence type="ECO:0000313" key="3">
    <source>
        <dbReference type="EMBL" id="SFE66255.1"/>
    </source>
</evidence>
<protein>
    <recommendedName>
        <fullName evidence="6">Excreted virulence factor EspC (Type VII ESX diderm)</fullName>
    </recommendedName>
</protein>
<accession>A0A1H6EK16</accession>
<sequence>MRLGNQTFLLEGDTVGGELKMTPGTLSGHGSGSESLADKFGQLAQLLEQARTDDQCFGPIGNAVGISDKYFETLQGCQEMAQKAQQFLTETKQALEDTVKDYDETEQQIIEMLNKAGEGLAG</sequence>
<evidence type="ECO:0000313" key="4">
    <source>
        <dbReference type="Proteomes" id="UP000199690"/>
    </source>
</evidence>
<organism evidence="2 5">
    <name type="scientific">Saccharopolyspora kobensis</name>
    <dbReference type="NCBI Taxonomy" id="146035"/>
    <lineage>
        <taxon>Bacteria</taxon>
        <taxon>Bacillati</taxon>
        <taxon>Actinomycetota</taxon>
        <taxon>Actinomycetes</taxon>
        <taxon>Pseudonocardiales</taxon>
        <taxon>Pseudonocardiaceae</taxon>
        <taxon>Saccharopolyspora</taxon>
    </lineage>
</organism>
<evidence type="ECO:0008006" key="6">
    <source>
        <dbReference type="Google" id="ProtNLM"/>
    </source>
</evidence>
<reference evidence="2" key="2">
    <citation type="submission" date="2016-10" db="EMBL/GenBank/DDBJ databases">
        <authorList>
            <person name="de Groot N.N."/>
        </authorList>
    </citation>
    <scope>NUCLEOTIDE SEQUENCE [LARGE SCALE GENOMIC DNA]</scope>
    <source>
        <strain evidence="2">ATCC 20501</strain>
    </source>
</reference>
<dbReference type="Proteomes" id="UP000199690">
    <property type="component" value="Unassembled WGS sequence"/>
</dbReference>